<keyword evidence="1" id="KW-0472">Membrane</keyword>
<reference evidence="2 3" key="1">
    <citation type="journal article" date="2013" name="Curr. Biol.">
        <title>The Genome of the Foraminiferan Reticulomyxa filosa.</title>
        <authorList>
            <person name="Glockner G."/>
            <person name="Hulsmann N."/>
            <person name="Schleicher M."/>
            <person name="Noegel A.A."/>
            <person name="Eichinger L."/>
            <person name="Gallinger C."/>
            <person name="Pawlowski J."/>
            <person name="Sierra R."/>
            <person name="Euteneuer U."/>
            <person name="Pillet L."/>
            <person name="Moustafa A."/>
            <person name="Platzer M."/>
            <person name="Groth M."/>
            <person name="Szafranski K."/>
            <person name="Schliwa M."/>
        </authorList>
    </citation>
    <scope>NUCLEOTIDE SEQUENCE [LARGE SCALE GENOMIC DNA]</scope>
</reference>
<evidence type="ECO:0000256" key="1">
    <source>
        <dbReference type="SAM" id="Phobius"/>
    </source>
</evidence>
<evidence type="ECO:0000313" key="2">
    <source>
        <dbReference type="EMBL" id="ETN97395.1"/>
    </source>
</evidence>
<gene>
    <name evidence="2" type="ORF">RFI_40134</name>
</gene>
<accession>X6L7N4</accession>
<name>X6L7N4_RETFI</name>
<sequence length="533" mass="62756">KKKWSDKTLESLKQILEQPSISWNLLEDVFNIIIDIPVRMDSNMYVFAQYLFCTSSFFFLLNFVDLYTIEKTSKSKPDIEAKSNVESEIKIEIEVKREKQETTEAKKSEEISDKTLQTLLIHHLKYCFLCIPCLSLLTVQGEKKPKILIDLQTFMKGSLHKLFQMVQNKTIEFCVCQFLECDNNKNNLKTLHQSLLKLKDDDNNKDTQDDLQKLLKLLEKYKEFVHLKELYVTVSVHYKFDDNTSELQQFSRFCKNWDLESFPDAQEKYLKELETLQKTKHQLEELKKVTGSWVFKKLWTICQIELKGGMMLPFQETVNKLHKNTFSNWNELKQTITKGTFQIKDIEFSELAYMFPLKTHTEIQSLTQDIETKLEKIQKFKSMQASWSKLIKATEIVEKHYKLIKATETVKKNYKWNPLLLYYSDWINFVSAFNEGKNFLTKTEASIQQLSTCYDNCASHFKEVDLECVELLDLIAKHENTLIKELATSTHFVNKNHFENTMETLNNSKDPSLQTLIGALRTVNENIRECIWN</sequence>
<dbReference type="EMBL" id="ASPP01049867">
    <property type="protein sequence ID" value="ETN97395.1"/>
    <property type="molecule type" value="Genomic_DNA"/>
</dbReference>
<comment type="caution">
    <text evidence="2">The sequence shown here is derived from an EMBL/GenBank/DDBJ whole genome shotgun (WGS) entry which is preliminary data.</text>
</comment>
<feature type="transmembrane region" description="Helical" evidence="1">
    <location>
        <begin position="47"/>
        <end position="67"/>
    </location>
</feature>
<protein>
    <recommendedName>
        <fullName evidence="4">Viral A-type inclusion protein</fullName>
    </recommendedName>
</protein>
<proteinExistence type="predicted"/>
<feature type="non-terminal residue" evidence="2">
    <location>
        <position position="533"/>
    </location>
</feature>
<evidence type="ECO:0000313" key="3">
    <source>
        <dbReference type="Proteomes" id="UP000023152"/>
    </source>
</evidence>
<keyword evidence="1" id="KW-1133">Transmembrane helix</keyword>
<dbReference type="Proteomes" id="UP000023152">
    <property type="component" value="Unassembled WGS sequence"/>
</dbReference>
<keyword evidence="3" id="KW-1185">Reference proteome</keyword>
<organism evidence="2 3">
    <name type="scientific">Reticulomyxa filosa</name>
    <dbReference type="NCBI Taxonomy" id="46433"/>
    <lineage>
        <taxon>Eukaryota</taxon>
        <taxon>Sar</taxon>
        <taxon>Rhizaria</taxon>
        <taxon>Retaria</taxon>
        <taxon>Foraminifera</taxon>
        <taxon>Monothalamids</taxon>
        <taxon>Reticulomyxidae</taxon>
        <taxon>Reticulomyxa</taxon>
    </lineage>
</organism>
<dbReference type="AlphaFoldDB" id="X6L7N4"/>
<evidence type="ECO:0008006" key="4">
    <source>
        <dbReference type="Google" id="ProtNLM"/>
    </source>
</evidence>
<keyword evidence="1" id="KW-0812">Transmembrane</keyword>
<feature type="non-terminal residue" evidence="2">
    <location>
        <position position="1"/>
    </location>
</feature>